<keyword evidence="4" id="KW-0560">Oxidoreductase</keyword>
<dbReference type="InterPro" id="IPR016169">
    <property type="entry name" value="FAD-bd_PCMH_sub2"/>
</dbReference>
<dbReference type="InterPro" id="IPR006094">
    <property type="entry name" value="Oxid_FAD_bind_N"/>
</dbReference>
<dbReference type="Gene3D" id="3.30.70.2740">
    <property type="match status" value="1"/>
</dbReference>
<evidence type="ECO:0000256" key="4">
    <source>
        <dbReference type="ARBA" id="ARBA00023002"/>
    </source>
</evidence>
<evidence type="ECO:0000313" key="6">
    <source>
        <dbReference type="EMBL" id="SMD06422.1"/>
    </source>
</evidence>
<dbReference type="Gene3D" id="3.30.465.10">
    <property type="match status" value="1"/>
</dbReference>
<proteinExistence type="predicted"/>
<dbReference type="GO" id="GO:0016491">
    <property type="term" value="F:oxidoreductase activity"/>
    <property type="evidence" value="ECO:0007669"/>
    <property type="project" value="UniProtKB-KW"/>
</dbReference>
<feature type="domain" description="FAD-binding PCMH-type" evidence="5">
    <location>
        <begin position="35"/>
        <end position="214"/>
    </location>
</feature>
<keyword evidence="2" id="KW-0285">Flavoprotein</keyword>
<dbReference type="Pfam" id="PF02913">
    <property type="entry name" value="FAD-oxidase_C"/>
    <property type="match status" value="1"/>
</dbReference>
<dbReference type="InterPro" id="IPR051914">
    <property type="entry name" value="FAD-linked_OxidoTrans_Type4"/>
</dbReference>
<evidence type="ECO:0000256" key="2">
    <source>
        <dbReference type="ARBA" id="ARBA00022630"/>
    </source>
</evidence>
<protein>
    <submittedName>
        <fullName evidence="6">Glycolate oxidase</fullName>
    </submittedName>
</protein>
<dbReference type="Pfam" id="PF01565">
    <property type="entry name" value="FAD_binding_4"/>
    <property type="match status" value="1"/>
</dbReference>
<reference evidence="6 7" key="1">
    <citation type="submission" date="2017-04" db="EMBL/GenBank/DDBJ databases">
        <authorList>
            <person name="Afonso C.L."/>
            <person name="Miller P.J."/>
            <person name="Scott M.A."/>
            <person name="Spackman E."/>
            <person name="Goraichik I."/>
            <person name="Dimitrov K.M."/>
            <person name="Suarez D.L."/>
            <person name="Swayne D.E."/>
        </authorList>
    </citation>
    <scope>NUCLEOTIDE SEQUENCE [LARGE SCALE GENOMIC DNA]</scope>
    <source>
        <strain evidence="6 7">DSM 3385</strain>
    </source>
</reference>
<dbReference type="GO" id="GO:0071949">
    <property type="term" value="F:FAD binding"/>
    <property type="evidence" value="ECO:0007669"/>
    <property type="project" value="InterPro"/>
</dbReference>
<evidence type="ECO:0000313" key="7">
    <source>
        <dbReference type="Proteomes" id="UP000192418"/>
    </source>
</evidence>
<dbReference type="PANTHER" id="PTHR42934:SF2">
    <property type="entry name" value="GLYCOLATE OXIDASE SUBUNIT GLCD"/>
    <property type="match status" value="1"/>
</dbReference>
<dbReference type="PANTHER" id="PTHR42934">
    <property type="entry name" value="GLYCOLATE OXIDASE SUBUNIT GLCD"/>
    <property type="match status" value="1"/>
</dbReference>
<dbReference type="InterPro" id="IPR004113">
    <property type="entry name" value="FAD-bd_oxidored_4_C"/>
</dbReference>
<dbReference type="OrthoDB" id="9811557at2"/>
<dbReference type="Gene3D" id="1.10.45.10">
    <property type="entry name" value="Vanillyl-alcohol Oxidase, Chain A, domain 4"/>
    <property type="match status" value="1"/>
</dbReference>
<sequence>MKKIDVPILKNIVGEENISTDPADLFIYGSDSSVHSARPWVVVRPGDTQQVQQIMAYANQEKIPVVTRGGGSGMCGQTVPVQGGITLDMKRMNKILEINAPDVFCRVQPGVVDDDLNKALSPFGVFYPPTPASSRIATIGGEIGNNASGVRSVKYGATRDSVLGLKVVLADGSLVTLGARTRVEATGYQVHKLMVGSEGTLGVVVEATLSFVPIPKFRCLGMANFDRLEDAGTAIADIMASGVVPSMLELVDSVAIKAVNKTMDLGLPEVEAVLLYEADGMVKEAVDYEINTMQEVCKNNGGTGLTSSYDAKERAKIFLGRKKLFPALSKFSDALSSTSLADDMAVPYSKMAETAKMIHEIAARNNIIMTAYGHCGSGCMHTKILMAPNRQDQWESAKRAVAEIYEYVRSVKGTTSAEHGIGISKASAFKAEKNDSLKLMINMKKAFDPNNILNPGKLMDAHEDWVTATDLRYTVA</sequence>
<dbReference type="EMBL" id="FWXY01000027">
    <property type="protein sequence ID" value="SMD06422.1"/>
    <property type="molecule type" value="Genomic_DNA"/>
</dbReference>
<dbReference type="AlphaFoldDB" id="A0A1W2EAG3"/>
<dbReference type="InterPro" id="IPR016164">
    <property type="entry name" value="FAD-linked_Oxase-like_C"/>
</dbReference>
<dbReference type="STRING" id="1121400.SAMN02746065_12728"/>
<dbReference type="InterPro" id="IPR016171">
    <property type="entry name" value="Vanillyl_alc_oxidase_C-sub2"/>
</dbReference>
<gene>
    <name evidence="6" type="ORF">SAMN02746065_12728</name>
</gene>
<dbReference type="InterPro" id="IPR036318">
    <property type="entry name" value="FAD-bd_PCMH-like_sf"/>
</dbReference>
<comment type="cofactor">
    <cofactor evidence="1">
        <name>FAD</name>
        <dbReference type="ChEBI" id="CHEBI:57692"/>
    </cofactor>
</comment>
<name>A0A1W2EAG3_9BACT</name>
<accession>A0A1W2EAG3</accession>
<dbReference type="SUPFAM" id="SSF56176">
    <property type="entry name" value="FAD-binding/transporter-associated domain-like"/>
    <property type="match status" value="1"/>
</dbReference>
<evidence type="ECO:0000256" key="3">
    <source>
        <dbReference type="ARBA" id="ARBA00022827"/>
    </source>
</evidence>
<dbReference type="RefSeq" id="WP_084071400.1">
    <property type="nucleotide sequence ID" value="NZ_FWXY01000027.1"/>
</dbReference>
<evidence type="ECO:0000259" key="5">
    <source>
        <dbReference type="PROSITE" id="PS51387"/>
    </source>
</evidence>
<keyword evidence="7" id="KW-1185">Reference proteome</keyword>
<dbReference type="FunFam" id="1.10.45.10:FF:000001">
    <property type="entry name" value="D-lactate dehydrogenase mitochondrial"/>
    <property type="match status" value="1"/>
</dbReference>
<organism evidence="6 7">
    <name type="scientific">Desulfocicer vacuolatum DSM 3385</name>
    <dbReference type="NCBI Taxonomy" id="1121400"/>
    <lineage>
        <taxon>Bacteria</taxon>
        <taxon>Pseudomonadati</taxon>
        <taxon>Thermodesulfobacteriota</taxon>
        <taxon>Desulfobacteria</taxon>
        <taxon>Desulfobacterales</taxon>
        <taxon>Desulfobacteraceae</taxon>
        <taxon>Desulfocicer</taxon>
    </lineage>
</organism>
<dbReference type="InterPro" id="IPR016166">
    <property type="entry name" value="FAD-bd_PCMH"/>
</dbReference>
<keyword evidence="3" id="KW-0274">FAD</keyword>
<dbReference type="SUPFAM" id="SSF55103">
    <property type="entry name" value="FAD-linked oxidases, C-terminal domain"/>
    <property type="match status" value="1"/>
</dbReference>
<dbReference type="Proteomes" id="UP000192418">
    <property type="component" value="Unassembled WGS sequence"/>
</dbReference>
<evidence type="ECO:0000256" key="1">
    <source>
        <dbReference type="ARBA" id="ARBA00001974"/>
    </source>
</evidence>
<dbReference type="PROSITE" id="PS51387">
    <property type="entry name" value="FAD_PCMH"/>
    <property type="match status" value="1"/>
</dbReference>